<accession>C4J201</accession>
<reference evidence="1" key="2">
    <citation type="submission" date="2012-06" db="EMBL/GenBank/DDBJ databases">
        <authorList>
            <person name="Yu Y."/>
            <person name="Currie J."/>
            <person name="Lomeli R."/>
            <person name="Angelova A."/>
            <person name="Collura K."/>
            <person name="Wissotski M."/>
            <person name="Campos D."/>
            <person name="Kudrna D."/>
            <person name="Golser W."/>
            <person name="Ashely E."/>
            <person name="Descour A."/>
            <person name="Fernandes J."/>
            <person name="Soderlund C."/>
            <person name="Walbot V."/>
        </authorList>
    </citation>
    <scope>NUCLEOTIDE SEQUENCE</scope>
    <source>
        <strain evidence="1">B73</strain>
    </source>
</reference>
<dbReference type="AlphaFoldDB" id="C4J201"/>
<organism evidence="1">
    <name type="scientific">Zea mays</name>
    <name type="common">Maize</name>
    <dbReference type="NCBI Taxonomy" id="4577"/>
    <lineage>
        <taxon>Eukaryota</taxon>
        <taxon>Viridiplantae</taxon>
        <taxon>Streptophyta</taxon>
        <taxon>Embryophyta</taxon>
        <taxon>Tracheophyta</taxon>
        <taxon>Spermatophyta</taxon>
        <taxon>Magnoliopsida</taxon>
        <taxon>Liliopsida</taxon>
        <taxon>Poales</taxon>
        <taxon>Poaceae</taxon>
        <taxon>PACMAD clade</taxon>
        <taxon>Panicoideae</taxon>
        <taxon>Andropogonodae</taxon>
        <taxon>Andropogoneae</taxon>
        <taxon>Tripsacinae</taxon>
        <taxon>Zea</taxon>
    </lineage>
</organism>
<proteinExistence type="evidence at transcript level"/>
<protein>
    <submittedName>
        <fullName evidence="1">Uncharacterized protein</fullName>
    </submittedName>
</protein>
<sequence>MISNSEVCITHGNGTIEIHSYKTLVSHRTRTQQIELGNNRCLMQHLDDSDFVGHIKSIIVGSQLHVSLLLPIRPAQTR</sequence>
<reference evidence="1" key="1">
    <citation type="journal article" date="2009" name="PLoS Genet.">
        <title>Sequencing, mapping, and analysis of 27,455 maize full-length cDNAs.</title>
        <authorList>
            <person name="Soderlund C."/>
            <person name="Descour A."/>
            <person name="Kudrna D."/>
            <person name="Bomhoff M."/>
            <person name="Boyd L."/>
            <person name="Currie J."/>
            <person name="Angelova A."/>
            <person name="Collura K."/>
            <person name="Wissotski M."/>
            <person name="Ashley E."/>
            <person name="Morrow D."/>
            <person name="Fernandes J."/>
            <person name="Walbot V."/>
            <person name="Yu Y."/>
        </authorList>
    </citation>
    <scope>NUCLEOTIDE SEQUENCE</scope>
    <source>
        <strain evidence="1">B73</strain>
    </source>
</reference>
<name>C4J201_MAIZE</name>
<evidence type="ECO:0000313" key="1">
    <source>
        <dbReference type="EMBL" id="ACR35201.1"/>
    </source>
</evidence>
<dbReference type="EMBL" id="BT084848">
    <property type="protein sequence ID" value="ACR35201.1"/>
    <property type="molecule type" value="mRNA"/>
</dbReference>